<protein>
    <recommendedName>
        <fullName evidence="1">peptidyl-tRNA hydrolase</fullName>
        <ecNumber evidence="1">3.1.1.29</ecNumber>
    </recommendedName>
</protein>
<comment type="caution">
    <text evidence="4">The sequence shown here is derived from an EMBL/GenBank/DDBJ whole genome shotgun (WGS) entry which is preliminary data.</text>
</comment>
<dbReference type="InterPro" id="IPR002833">
    <property type="entry name" value="PTH2"/>
</dbReference>
<accession>A0ABP1NJD0</accession>
<sequence length="168" mass="19749">MKYRHENNRRCYKKREIKNSIKSLKMINIKNRKEVNRKQKGLRNIILRGCSPLQYAFYAILNTDLHMNRGTAAAKIAGGLITLHSILDSNQTKSQYIDYWTRNGQKIIVLKGYDHKHLKYLEKELKFIAIGTHVVRQSWGRNRLIAVLTVFGQKEDLEEVFEGLTYLR</sequence>
<dbReference type="SUPFAM" id="SSF102462">
    <property type="entry name" value="Peptidyl-tRNA hydrolase II"/>
    <property type="match status" value="1"/>
</dbReference>
<dbReference type="EC" id="3.1.1.29" evidence="1"/>
<evidence type="ECO:0000313" key="5">
    <source>
        <dbReference type="Proteomes" id="UP001642520"/>
    </source>
</evidence>
<gene>
    <name evidence="4" type="ORF">XYLVIOL_LOCUS4357</name>
</gene>
<dbReference type="Gene3D" id="3.40.1490.10">
    <property type="entry name" value="Bit1"/>
    <property type="match status" value="1"/>
</dbReference>
<evidence type="ECO:0000313" key="4">
    <source>
        <dbReference type="EMBL" id="CAL7940178.1"/>
    </source>
</evidence>
<comment type="catalytic activity">
    <reaction evidence="3">
        <text>an N-acyl-L-alpha-aminoacyl-tRNA + H2O = an N-acyl-L-amino acid + a tRNA + H(+)</text>
        <dbReference type="Rhea" id="RHEA:54448"/>
        <dbReference type="Rhea" id="RHEA-COMP:10123"/>
        <dbReference type="Rhea" id="RHEA-COMP:13883"/>
        <dbReference type="ChEBI" id="CHEBI:15377"/>
        <dbReference type="ChEBI" id="CHEBI:15378"/>
        <dbReference type="ChEBI" id="CHEBI:59874"/>
        <dbReference type="ChEBI" id="CHEBI:78442"/>
        <dbReference type="ChEBI" id="CHEBI:138191"/>
        <dbReference type="EC" id="3.1.1.29"/>
    </reaction>
</comment>
<reference evidence="4 5" key="1">
    <citation type="submission" date="2024-08" db="EMBL/GenBank/DDBJ databases">
        <authorList>
            <person name="Will J Nash"/>
            <person name="Angela Man"/>
            <person name="Seanna McTaggart"/>
            <person name="Kendall Baker"/>
            <person name="Tom Barker"/>
            <person name="Leah Catchpole"/>
            <person name="Alex Durrant"/>
            <person name="Karim Gharbi"/>
            <person name="Naomi Irish"/>
            <person name="Gemy Kaithakottil"/>
            <person name="Debby Ku"/>
            <person name="Aaliyah Providence"/>
            <person name="Felix Shaw"/>
            <person name="David Swarbreck"/>
            <person name="Chris Watkins"/>
            <person name="Ann M. McCartney"/>
            <person name="Giulio Formenti"/>
            <person name="Alice Mouton"/>
            <person name="Noel Vella"/>
            <person name="Bjorn M von Reumont"/>
            <person name="Adriana Vella"/>
            <person name="Wilfried Haerty"/>
        </authorList>
    </citation>
    <scope>NUCLEOTIDE SEQUENCE [LARGE SCALE GENOMIC DNA]</scope>
</reference>
<evidence type="ECO:0000256" key="3">
    <source>
        <dbReference type="ARBA" id="ARBA00048707"/>
    </source>
</evidence>
<evidence type="ECO:0000256" key="2">
    <source>
        <dbReference type="ARBA" id="ARBA00022801"/>
    </source>
</evidence>
<organism evidence="4 5">
    <name type="scientific">Xylocopa violacea</name>
    <name type="common">Violet carpenter bee</name>
    <name type="synonym">Apis violacea</name>
    <dbReference type="NCBI Taxonomy" id="135666"/>
    <lineage>
        <taxon>Eukaryota</taxon>
        <taxon>Metazoa</taxon>
        <taxon>Ecdysozoa</taxon>
        <taxon>Arthropoda</taxon>
        <taxon>Hexapoda</taxon>
        <taxon>Insecta</taxon>
        <taxon>Pterygota</taxon>
        <taxon>Neoptera</taxon>
        <taxon>Endopterygota</taxon>
        <taxon>Hymenoptera</taxon>
        <taxon>Apocrita</taxon>
        <taxon>Aculeata</taxon>
        <taxon>Apoidea</taxon>
        <taxon>Anthophila</taxon>
        <taxon>Apidae</taxon>
        <taxon>Xylocopa</taxon>
        <taxon>Xylocopa</taxon>
    </lineage>
</organism>
<keyword evidence="2" id="KW-0378">Hydrolase</keyword>
<evidence type="ECO:0000256" key="1">
    <source>
        <dbReference type="ARBA" id="ARBA00013260"/>
    </source>
</evidence>
<proteinExistence type="predicted"/>
<dbReference type="Proteomes" id="UP001642520">
    <property type="component" value="Unassembled WGS sequence"/>
</dbReference>
<dbReference type="Pfam" id="PF01981">
    <property type="entry name" value="PTH2"/>
    <property type="match status" value="1"/>
</dbReference>
<keyword evidence="5" id="KW-1185">Reference proteome</keyword>
<name>A0ABP1NJD0_XYLVO</name>
<dbReference type="EMBL" id="CAXAJV020001290">
    <property type="protein sequence ID" value="CAL7940178.1"/>
    <property type="molecule type" value="Genomic_DNA"/>
</dbReference>
<dbReference type="InterPro" id="IPR023476">
    <property type="entry name" value="Pep_tRNA_hydro_II_dom_sf"/>
</dbReference>